<evidence type="ECO:0000256" key="3">
    <source>
        <dbReference type="ARBA" id="ARBA00022801"/>
    </source>
</evidence>
<feature type="signal peptide" evidence="5">
    <location>
        <begin position="1"/>
        <end position="26"/>
    </location>
</feature>
<organism evidence="6 7">
    <name type="scientific">Actinoplanes palleronii</name>
    <dbReference type="NCBI Taxonomy" id="113570"/>
    <lineage>
        <taxon>Bacteria</taxon>
        <taxon>Bacillati</taxon>
        <taxon>Actinomycetota</taxon>
        <taxon>Actinomycetes</taxon>
        <taxon>Micromonosporales</taxon>
        <taxon>Micromonosporaceae</taxon>
        <taxon>Actinoplanes</taxon>
    </lineage>
</organism>
<comment type="caution">
    <text evidence="6">The sequence shown here is derived from an EMBL/GenBank/DDBJ whole genome shotgun (WGS) entry which is preliminary data.</text>
</comment>
<protein>
    <recommendedName>
        <fullName evidence="8">Cutinase</fullName>
    </recommendedName>
</protein>
<keyword evidence="7" id="KW-1185">Reference proteome</keyword>
<name>A0ABQ4BN77_9ACTN</name>
<proteinExistence type="inferred from homology"/>
<evidence type="ECO:0000313" key="7">
    <source>
        <dbReference type="Proteomes" id="UP000624709"/>
    </source>
</evidence>
<keyword evidence="2" id="KW-0719">Serine esterase</keyword>
<keyword evidence="5" id="KW-0732">Signal</keyword>
<accession>A0ABQ4BN77</accession>
<dbReference type="PANTHER" id="PTHR33630:SF9">
    <property type="entry name" value="CUTINASE 4"/>
    <property type="match status" value="1"/>
</dbReference>
<evidence type="ECO:0000313" key="6">
    <source>
        <dbReference type="EMBL" id="GIE72140.1"/>
    </source>
</evidence>
<evidence type="ECO:0000256" key="5">
    <source>
        <dbReference type="SAM" id="SignalP"/>
    </source>
</evidence>
<feature type="chain" id="PRO_5046850004" description="Cutinase" evidence="5">
    <location>
        <begin position="27"/>
        <end position="354"/>
    </location>
</feature>
<gene>
    <name evidence="6" type="ORF">Apa02nite_082480</name>
</gene>
<comment type="similarity">
    <text evidence="1">Belongs to the cutinase family.</text>
</comment>
<dbReference type="Gene3D" id="3.40.50.1820">
    <property type="entry name" value="alpha/beta hydrolase"/>
    <property type="match status" value="1"/>
</dbReference>
<dbReference type="Pfam" id="PF01083">
    <property type="entry name" value="Cutinase"/>
    <property type="match status" value="1"/>
</dbReference>
<dbReference type="Proteomes" id="UP000624709">
    <property type="component" value="Unassembled WGS sequence"/>
</dbReference>
<dbReference type="EMBL" id="BOMS01000137">
    <property type="protein sequence ID" value="GIE72140.1"/>
    <property type="molecule type" value="Genomic_DNA"/>
</dbReference>
<dbReference type="InterPro" id="IPR000675">
    <property type="entry name" value="Cutinase/axe"/>
</dbReference>
<evidence type="ECO:0000256" key="4">
    <source>
        <dbReference type="ARBA" id="ARBA00023157"/>
    </source>
</evidence>
<dbReference type="SMART" id="SM01110">
    <property type="entry name" value="Cutinase"/>
    <property type="match status" value="1"/>
</dbReference>
<dbReference type="SUPFAM" id="SSF53474">
    <property type="entry name" value="alpha/beta-Hydrolases"/>
    <property type="match status" value="1"/>
</dbReference>
<keyword evidence="4" id="KW-1015">Disulfide bond</keyword>
<dbReference type="PANTHER" id="PTHR33630">
    <property type="entry name" value="CUTINASE RV1984C-RELATED-RELATED"/>
    <property type="match status" value="1"/>
</dbReference>
<dbReference type="InterPro" id="IPR029058">
    <property type="entry name" value="AB_hydrolase_fold"/>
</dbReference>
<reference evidence="6 7" key="1">
    <citation type="submission" date="2021-01" db="EMBL/GenBank/DDBJ databases">
        <title>Whole genome shotgun sequence of Actinoplanes palleronii NBRC 14916.</title>
        <authorList>
            <person name="Komaki H."/>
            <person name="Tamura T."/>
        </authorList>
    </citation>
    <scope>NUCLEOTIDE SEQUENCE [LARGE SCALE GENOMIC DNA]</scope>
    <source>
        <strain evidence="6 7">NBRC 14916</strain>
    </source>
</reference>
<dbReference type="RefSeq" id="WP_203829884.1">
    <property type="nucleotide sequence ID" value="NZ_BAAATY010000047.1"/>
</dbReference>
<evidence type="ECO:0008006" key="8">
    <source>
        <dbReference type="Google" id="ProtNLM"/>
    </source>
</evidence>
<evidence type="ECO:0000256" key="2">
    <source>
        <dbReference type="ARBA" id="ARBA00022487"/>
    </source>
</evidence>
<evidence type="ECO:0000256" key="1">
    <source>
        <dbReference type="ARBA" id="ARBA00007534"/>
    </source>
</evidence>
<sequence length="354" mass="38256">MRKLGNGWVGLAVLAAVLAVPTAASAAPANPCDNNLGLGRTATAPAYVFLGVRGSGEPSIDADGRMGTRVLKAYRGFAADPHYRGKIACTGSLHRYKAMPVPTFGAGFDQWNEYLREVTTNYQILQTQLQRLTGKYPDTKFIVSGYSQGAAVAHMAVSELVRTTPALKTRFEGLALIADPLADDTDYRQPTTSDGWNGPARSGTLTIANRMADGTIGGAAWYTALTALGKIHRVLPDQLCDAITTCEKLQQQSRLTEKYQDTLTGMRTVVTASPIGRTSTGRQLTALGIPTASICYVGDVVCSPIGSWKSGVVLRQKFHYWPDWTTWGRTDVHKDYYTRYSGWEAPAAAFVAAH</sequence>
<keyword evidence="3" id="KW-0378">Hydrolase</keyword>